<feature type="compositionally biased region" description="Low complexity" evidence="1">
    <location>
        <begin position="301"/>
        <end position="323"/>
    </location>
</feature>
<accession>A0A941W358</accession>
<evidence type="ECO:0000313" key="3">
    <source>
        <dbReference type="EMBL" id="MBS1258679.1"/>
    </source>
</evidence>
<feature type="compositionally biased region" description="Polar residues" evidence="1">
    <location>
        <begin position="195"/>
        <end position="205"/>
    </location>
</feature>
<evidence type="ECO:0000259" key="2">
    <source>
        <dbReference type="Pfam" id="PF02120"/>
    </source>
</evidence>
<feature type="compositionally biased region" description="Basic and acidic residues" evidence="1">
    <location>
        <begin position="558"/>
        <end position="584"/>
    </location>
</feature>
<feature type="compositionally biased region" description="Polar residues" evidence="1">
    <location>
        <begin position="286"/>
        <end position="296"/>
    </location>
</feature>
<feature type="region of interest" description="Disordered" evidence="1">
    <location>
        <begin position="558"/>
        <end position="602"/>
    </location>
</feature>
<feature type="region of interest" description="Disordered" evidence="1">
    <location>
        <begin position="272"/>
        <end position="361"/>
    </location>
</feature>
<gene>
    <name evidence="3" type="ORF">MAG551_01741</name>
</gene>
<feature type="compositionally biased region" description="Basic and acidic residues" evidence="1">
    <location>
        <begin position="237"/>
        <end position="249"/>
    </location>
</feature>
<feature type="compositionally biased region" description="Polar residues" evidence="1">
    <location>
        <begin position="1"/>
        <end position="16"/>
    </location>
</feature>
<feature type="domain" description="Flagellar hook-length control protein-like C-terminal" evidence="2">
    <location>
        <begin position="481"/>
        <end position="560"/>
    </location>
</feature>
<feature type="region of interest" description="Disordered" evidence="1">
    <location>
        <begin position="1"/>
        <end position="39"/>
    </location>
</feature>
<feature type="compositionally biased region" description="Low complexity" evidence="1">
    <location>
        <begin position="349"/>
        <end position="361"/>
    </location>
</feature>
<feature type="compositionally biased region" description="Polar residues" evidence="1">
    <location>
        <begin position="337"/>
        <end position="348"/>
    </location>
</feature>
<feature type="region of interest" description="Disordered" evidence="1">
    <location>
        <begin position="195"/>
        <end position="251"/>
    </location>
</feature>
<dbReference type="InterPro" id="IPR038610">
    <property type="entry name" value="FliK-like_C_sf"/>
</dbReference>
<organism evidence="3 4">
    <name type="scientific">Candidatus Scalindua arabica</name>
    <dbReference type="NCBI Taxonomy" id="1127984"/>
    <lineage>
        <taxon>Bacteria</taxon>
        <taxon>Pseudomonadati</taxon>
        <taxon>Planctomycetota</taxon>
        <taxon>Candidatus Brocadiia</taxon>
        <taxon>Candidatus Brocadiales</taxon>
        <taxon>Candidatus Scalinduaceae</taxon>
        <taxon>Candidatus Scalindua</taxon>
    </lineage>
</organism>
<reference evidence="3" key="1">
    <citation type="journal article" date="2021" name="ISME J.">
        <title>Fine-scale metabolic discontinuity in a stratified prokaryote microbiome of a Red Sea deep halocline.</title>
        <authorList>
            <person name="Michoud G."/>
            <person name="Ngugi D.K."/>
            <person name="Barozzi A."/>
            <person name="Merlino G."/>
            <person name="Calleja M.L."/>
            <person name="Delgado-Huertas A."/>
            <person name="Moran X.A.G."/>
            <person name="Daffonchio D."/>
        </authorList>
    </citation>
    <scope>NUCLEOTIDE SEQUENCE</scope>
    <source>
        <strain evidence="3">SuakinDeep_MAG55_1</strain>
    </source>
</reference>
<comment type="caution">
    <text evidence="3">The sequence shown here is derived from an EMBL/GenBank/DDBJ whole genome shotgun (WGS) entry which is preliminary data.</text>
</comment>
<evidence type="ECO:0000256" key="1">
    <source>
        <dbReference type="SAM" id="MobiDB-lite"/>
    </source>
</evidence>
<sequence>MPELSLNSFFGMQSTKEPPAAGLLKTGNSSLQGNQSNHGENSFLAKLADSMNNESTTEDQNSTLIPSELINILSNEEINYLIDLASMGTSTNIATNVSNDQMPLYQFLNHNIPVEALTNGITNNNINNGKVAPVQTQAKTLPGHALTGNPPGNQSSSALNEPNIELAKIAQGTTGGSQQELPPTSLIGKLNTSQISSKTNEQSETGIPGKLNPVKIADTTGDTPLPQSSKTPGKQIAESHKGSDTDHDNQNNQNIAKINKLNAAGVLNKLNPVKTGTTAGGEPPSQAATIPGTQVAESHKGANTNSNNQNNANGNNQNRANNTVKPDNAPTIDKASSEQTQQASKAQDSNTNSSTNSVSQNNPIFAQADSSESQKIFDIRPESVGAIVSKSSDNTTTPIINSGASSVNADEVLLPSNTSSNNSSFNNQTADTPNESYINAVTTSQKAEPGKDFTSTLSQINNSTKPLESLGRDTADNIVQKAKLFMDGGKSEVKIQLNPPELGTLKLEFEVEDDNLELKIKVERSGVKDVIEKDIPRLRDLLSNANVDVGKLDVSLQEKEEERLGQMDKDLQSDSENDNTKDLQDQDSESIEDSIEEESIEYDKDSNKINLLA</sequence>
<proteinExistence type="predicted"/>
<dbReference type="EMBL" id="JAANXD010000073">
    <property type="protein sequence ID" value="MBS1258679.1"/>
    <property type="molecule type" value="Genomic_DNA"/>
</dbReference>
<dbReference type="InterPro" id="IPR052563">
    <property type="entry name" value="FliK"/>
</dbReference>
<feature type="region of interest" description="Disordered" evidence="1">
    <location>
        <begin position="413"/>
        <end position="434"/>
    </location>
</feature>
<dbReference type="AlphaFoldDB" id="A0A941W358"/>
<protein>
    <recommendedName>
        <fullName evidence="2">Flagellar hook-length control protein-like C-terminal domain-containing protein</fullName>
    </recommendedName>
</protein>
<feature type="compositionally biased region" description="Low complexity" evidence="1">
    <location>
        <begin position="416"/>
        <end position="427"/>
    </location>
</feature>
<dbReference type="CDD" id="cd17470">
    <property type="entry name" value="T3SS_Flik_C"/>
    <property type="match status" value="1"/>
</dbReference>
<dbReference type="PANTHER" id="PTHR37533">
    <property type="entry name" value="FLAGELLAR HOOK-LENGTH CONTROL PROTEIN"/>
    <property type="match status" value="1"/>
</dbReference>
<feature type="compositionally biased region" description="Acidic residues" evidence="1">
    <location>
        <begin position="585"/>
        <end position="600"/>
    </location>
</feature>
<dbReference type="InterPro" id="IPR021136">
    <property type="entry name" value="Flagellar_hook_control-like_C"/>
</dbReference>
<feature type="compositionally biased region" description="Polar residues" evidence="1">
    <location>
        <begin position="220"/>
        <end position="232"/>
    </location>
</feature>
<name>A0A941W358_9BACT</name>
<dbReference type="Proteomes" id="UP000722750">
    <property type="component" value="Unassembled WGS sequence"/>
</dbReference>
<dbReference type="Pfam" id="PF02120">
    <property type="entry name" value="Flg_hook"/>
    <property type="match status" value="1"/>
</dbReference>
<dbReference type="Gene3D" id="3.30.750.140">
    <property type="match status" value="1"/>
</dbReference>
<dbReference type="PANTHER" id="PTHR37533:SF2">
    <property type="entry name" value="FLAGELLAR HOOK-LENGTH CONTROL PROTEIN"/>
    <property type="match status" value="1"/>
</dbReference>
<evidence type="ECO:0000313" key="4">
    <source>
        <dbReference type="Proteomes" id="UP000722750"/>
    </source>
</evidence>
<feature type="compositionally biased region" description="Polar residues" evidence="1">
    <location>
        <begin position="26"/>
        <end position="39"/>
    </location>
</feature>